<proteinExistence type="predicted"/>
<evidence type="ECO:0000313" key="2">
    <source>
        <dbReference type="Proteomes" id="UP000243904"/>
    </source>
</evidence>
<accession>A0A1H1NGA9</accession>
<gene>
    <name evidence="1" type="ORF">SAMN05444158_0615</name>
</gene>
<dbReference type="AlphaFoldDB" id="A0A1H1NGA9"/>
<dbReference type="Proteomes" id="UP000243904">
    <property type="component" value="Chromosome I"/>
</dbReference>
<keyword evidence="2" id="KW-1185">Reference proteome</keyword>
<protein>
    <submittedName>
        <fullName evidence="1">Uncharacterized protein</fullName>
    </submittedName>
</protein>
<sequence>MPEVAAQLKSRYRITSTQTAFATASSSVEQSSYSRDAQIWMHCPPTRRSSATWCGECKSNRPPGVVDVQNNDPVGPDIDGVLNALRIHIWQPDQDVHTPACAADRQRLSLSRSKSLCSASITTRSTDVRPNASLLVKRDNIPKSRSPRRHRALKDIFWLFNGSALQMFSAASKCRLDHPSSIFILQNDPSNIQRRVSLPLGEVRCIAVPLLQLHLDIGAREFVAQGGLEAFILVECTQRIQQIEG</sequence>
<dbReference type="EMBL" id="LT629750">
    <property type="protein sequence ID" value="SDR97984.1"/>
    <property type="molecule type" value="Genomic_DNA"/>
</dbReference>
<evidence type="ECO:0000313" key="1">
    <source>
        <dbReference type="EMBL" id="SDR97984.1"/>
    </source>
</evidence>
<name>A0A1H1NGA9_9BRAD</name>
<reference evidence="2" key="1">
    <citation type="submission" date="2016-10" db="EMBL/GenBank/DDBJ databases">
        <authorList>
            <person name="Varghese N."/>
            <person name="Submissions S."/>
        </authorList>
    </citation>
    <scope>NUCLEOTIDE SEQUENCE [LARGE SCALE GENOMIC DNA]</scope>
    <source>
        <strain evidence="2">GAS369</strain>
    </source>
</reference>
<organism evidence="1 2">
    <name type="scientific">Bradyrhizobium canariense</name>
    <dbReference type="NCBI Taxonomy" id="255045"/>
    <lineage>
        <taxon>Bacteria</taxon>
        <taxon>Pseudomonadati</taxon>
        <taxon>Pseudomonadota</taxon>
        <taxon>Alphaproteobacteria</taxon>
        <taxon>Hyphomicrobiales</taxon>
        <taxon>Nitrobacteraceae</taxon>
        <taxon>Bradyrhizobium</taxon>
    </lineage>
</organism>